<evidence type="ECO:0000256" key="1">
    <source>
        <dbReference type="SAM" id="Phobius"/>
    </source>
</evidence>
<keyword evidence="1" id="KW-0472">Membrane</keyword>
<protein>
    <submittedName>
        <fullName evidence="3">Uncharacterized protein</fullName>
    </submittedName>
</protein>
<dbReference type="RefSeq" id="WP_188243951.1">
    <property type="nucleotide sequence ID" value="NZ_JABTCF010000006.1"/>
</dbReference>
<keyword evidence="1" id="KW-0812">Transmembrane</keyword>
<evidence type="ECO:0000256" key="2">
    <source>
        <dbReference type="SAM" id="SignalP"/>
    </source>
</evidence>
<feature type="transmembrane region" description="Helical" evidence="1">
    <location>
        <begin position="31"/>
        <end position="48"/>
    </location>
</feature>
<feature type="chain" id="PRO_5045557623" evidence="2">
    <location>
        <begin position="22"/>
        <end position="72"/>
    </location>
</feature>
<feature type="signal peptide" evidence="2">
    <location>
        <begin position="1"/>
        <end position="21"/>
    </location>
</feature>
<evidence type="ECO:0000313" key="4">
    <source>
        <dbReference type="Proteomes" id="UP001166021"/>
    </source>
</evidence>
<dbReference type="EMBL" id="JABTCF010000006">
    <property type="protein sequence ID" value="MBD0778472.1"/>
    <property type="molecule type" value="Genomic_DNA"/>
</dbReference>
<name>A0ABR7V5L3_9FLAO</name>
<accession>A0ABR7V5L3</accession>
<keyword evidence="1" id="KW-1133">Transmembrane helix</keyword>
<dbReference type="Proteomes" id="UP001166021">
    <property type="component" value="Unassembled WGS sequence"/>
</dbReference>
<comment type="caution">
    <text evidence="3">The sequence shown here is derived from an EMBL/GenBank/DDBJ whole genome shotgun (WGS) entry which is preliminary data.</text>
</comment>
<keyword evidence="2" id="KW-0732">Signal</keyword>
<evidence type="ECO:0000313" key="3">
    <source>
        <dbReference type="EMBL" id="MBD0778472.1"/>
    </source>
</evidence>
<keyword evidence="4" id="KW-1185">Reference proteome</keyword>
<organism evidence="3 4">
    <name type="scientific">Maribacter aquimaris</name>
    <dbReference type="NCBI Taxonomy" id="2737171"/>
    <lineage>
        <taxon>Bacteria</taxon>
        <taxon>Pseudomonadati</taxon>
        <taxon>Bacteroidota</taxon>
        <taxon>Flavobacteriia</taxon>
        <taxon>Flavobacteriales</taxon>
        <taxon>Flavobacteriaceae</taxon>
        <taxon>Maribacter</taxon>
    </lineage>
</organism>
<reference evidence="3" key="1">
    <citation type="submission" date="2020-05" db="EMBL/GenBank/DDBJ databases">
        <title>The draft genome sequence of Maribacter sp. ANRC-HE7.</title>
        <authorList>
            <person name="Mu L."/>
        </authorList>
    </citation>
    <scope>NUCLEOTIDE SEQUENCE</scope>
    <source>
        <strain evidence="3">ANRC-HE7</strain>
    </source>
</reference>
<sequence length="72" mass="7624">MKKPILLLTILFLLLPKHNHAQDNGAVVAGAVGALAAIGVGVAAVGQMKESGIKMQWFNTQTLKNILNQCLT</sequence>
<proteinExistence type="predicted"/>
<gene>
    <name evidence="3" type="ORF">HPE56_11760</name>
</gene>